<reference evidence="2" key="1">
    <citation type="journal article" date="2019" name="Int. J. Syst. Evol. Microbiol.">
        <title>The Global Catalogue of Microorganisms (GCM) 10K type strain sequencing project: providing services to taxonomists for standard genome sequencing and annotation.</title>
        <authorList>
            <consortium name="The Broad Institute Genomics Platform"/>
            <consortium name="The Broad Institute Genome Sequencing Center for Infectious Disease"/>
            <person name="Wu L."/>
            <person name="Ma J."/>
        </authorList>
    </citation>
    <scope>NUCLEOTIDE SEQUENCE [LARGE SCALE GENOMIC DNA]</scope>
    <source>
        <strain evidence="2">JCM 19173</strain>
    </source>
</reference>
<dbReference type="Proteomes" id="UP000604341">
    <property type="component" value="Unassembled WGS sequence"/>
</dbReference>
<name>A0ABQ2FQE7_9DEIO</name>
<keyword evidence="2" id="KW-1185">Reference proteome</keyword>
<comment type="caution">
    <text evidence="1">The sequence shown here is derived from an EMBL/GenBank/DDBJ whole genome shotgun (WGS) entry which is preliminary data.</text>
</comment>
<evidence type="ECO:0000313" key="2">
    <source>
        <dbReference type="Proteomes" id="UP000604341"/>
    </source>
</evidence>
<protein>
    <submittedName>
        <fullName evidence="1">Uncharacterized protein</fullName>
    </submittedName>
</protein>
<accession>A0ABQ2FQE7</accession>
<dbReference type="EMBL" id="BMPE01000023">
    <property type="protein sequence ID" value="GGL16778.1"/>
    <property type="molecule type" value="Genomic_DNA"/>
</dbReference>
<dbReference type="RefSeq" id="WP_189070714.1">
    <property type="nucleotide sequence ID" value="NZ_BMPE01000023.1"/>
</dbReference>
<sequence>MMNPCSYAFHDLTAPDAFAEISAEIHVELIPEPGAVRAVAYCGREQICAVTRLTADAATEDVLEDAEYDLRAAISEACA</sequence>
<gene>
    <name evidence="1" type="ORF">GCM10010844_39630</name>
</gene>
<proteinExistence type="predicted"/>
<organism evidence="1 2">
    <name type="scientific">Deinococcus radiotolerans</name>
    <dbReference type="NCBI Taxonomy" id="1309407"/>
    <lineage>
        <taxon>Bacteria</taxon>
        <taxon>Thermotogati</taxon>
        <taxon>Deinococcota</taxon>
        <taxon>Deinococci</taxon>
        <taxon>Deinococcales</taxon>
        <taxon>Deinococcaceae</taxon>
        <taxon>Deinococcus</taxon>
    </lineage>
</organism>
<evidence type="ECO:0000313" key="1">
    <source>
        <dbReference type="EMBL" id="GGL16778.1"/>
    </source>
</evidence>